<evidence type="ECO:0000256" key="1">
    <source>
        <dbReference type="ARBA" id="ARBA00023125"/>
    </source>
</evidence>
<dbReference type="AlphaFoldDB" id="A0A7W5D338"/>
<sequence length="370" mass="40772">MRGKKRRSSWGSIDSVSPDKHVIRYMEASPGGRRRRSKTFYGSRKGAELELARLRVLNDVEGAPPVTFSVAWATWVEPWIEKSVAAGKLSRNTGRMYRSSWKPCEERWGGTAVGAPKPMEVQAWLDPMSKEQARSALRMMRKAAGFAAKFAGADAQWAGVDYDLPAGAVRERKSGTYTWDEADALWLEVRGTPLEGAFLASMFGGLRVGEALAMSAQRLARVEVRGFRFCAVGVACQMGNRDGEVTGEGELKNPQSVRTALVPGRYGDALLALGGASGSGWLSDRGEGIPMGHGSARAMWGRKRLPMQNLRPSWRTMAAYDWGLPDHVLEPLMGHKMQGVTGKHYLRPDTAQIAELFLNSLDEKARLRIF</sequence>
<accession>A0A7W5D338</accession>
<keyword evidence="1" id="KW-0238">DNA-binding</keyword>
<dbReference type="GO" id="GO:0003677">
    <property type="term" value="F:DNA binding"/>
    <property type="evidence" value="ECO:0007669"/>
    <property type="project" value="UniProtKB-KW"/>
</dbReference>
<reference evidence="2 3" key="1">
    <citation type="submission" date="2020-08" db="EMBL/GenBank/DDBJ databases">
        <title>Sequencing the genomes of 1000 actinobacteria strains.</title>
        <authorList>
            <person name="Klenk H.-P."/>
        </authorList>
    </citation>
    <scope>NUCLEOTIDE SEQUENCE [LARGE SCALE GENOMIC DNA]</scope>
    <source>
        <strain evidence="2 3">DSM 22242</strain>
    </source>
</reference>
<proteinExistence type="predicted"/>
<evidence type="ECO:0000313" key="3">
    <source>
        <dbReference type="Proteomes" id="UP000530850"/>
    </source>
</evidence>
<dbReference type="Proteomes" id="UP000530850">
    <property type="component" value="Unassembled WGS sequence"/>
</dbReference>
<dbReference type="Gene3D" id="1.10.150.130">
    <property type="match status" value="1"/>
</dbReference>
<dbReference type="InterPro" id="IPR011010">
    <property type="entry name" value="DNA_brk_join_enz"/>
</dbReference>
<name>A0A7W5D338_9ACTN</name>
<dbReference type="EMBL" id="JACHYA010000005">
    <property type="protein sequence ID" value="MBB3171762.1"/>
    <property type="molecule type" value="Genomic_DNA"/>
</dbReference>
<evidence type="ECO:0000313" key="2">
    <source>
        <dbReference type="EMBL" id="MBB3171762.1"/>
    </source>
</evidence>
<gene>
    <name evidence="2" type="ORF">FHR31_001588</name>
</gene>
<dbReference type="RefSeq" id="WP_123185658.1">
    <property type="nucleotide sequence ID" value="NZ_JACHYA010000005.1"/>
</dbReference>
<dbReference type="GeneID" id="93356961"/>
<dbReference type="SUPFAM" id="SSF56349">
    <property type="entry name" value="DNA breaking-rejoining enzymes"/>
    <property type="match status" value="1"/>
</dbReference>
<dbReference type="InterPro" id="IPR010998">
    <property type="entry name" value="Integrase_recombinase_N"/>
</dbReference>
<organism evidence="2 3">
    <name type="scientific">Parvibacter caecicola</name>
    <dbReference type="NCBI Taxonomy" id="747645"/>
    <lineage>
        <taxon>Bacteria</taxon>
        <taxon>Bacillati</taxon>
        <taxon>Actinomycetota</taxon>
        <taxon>Coriobacteriia</taxon>
        <taxon>Coriobacteriales</taxon>
        <taxon>Coriobacteriaceae</taxon>
        <taxon>Parvibacter</taxon>
    </lineage>
</organism>
<protein>
    <submittedName>
        <fullName evidence="2">Integrase</fullName>
    </submittedName>
</protein>
<comment type="caution">
    <text evidence="2">The sequence shown here is derived from an EMBL/GenBank/DDBJ whole genome shotgun (WGS) entry which is preliminary data.</text>
</comment>